<dbReference type="AlphaFoldDB" id="A0AAV1E6R1"/>
<protein>
    <submittedName>
        <fullName evidence="2">OLC1v1015595C1</fullName>
    </submittedName>
</protein>
<dbReference type="SUPFAM" id="SSF51735">
    <property type="entry name" value="NAD(P)-binding Rossmann-fold domains"/>
    <property type="match status" value="1"/>
</dbReference>
<dbReference type="InterPro" id="IPR006140">
    <property type="entry name" value="D-isomer_DH_NAD-bd"/>
</dbReference>
<dbReference type="InterPro" id="IPR036291">
    <property type="entry name" value="NAD(P)-bd_dom_sf"/>
</dbReference>
<dbReference type="Proteomes" id="UP001161247">
    <property type="component" value="Chromosome 8"/>
</dbReference>
<evidence type="ECO:0000313" key="3">
    <source>
        <dbReference type="Proteomes" id="UP001161247"/>
    </source>
</evidence>
<dbReference type="PANTHER" id="PTHR42938">
    <property type="entry name" value="FORMATE DEHYDROGENASE 1"/>
    <property type="match status" value="1"/>
</dbReference>
<dbReference type="PANTHER" id="PTHR42938:SF25">
    <property type="entry name" value="D-ISOMER SPECIFIC 2-HYDROXYACID DEHYDROGENASE FAMILY PROTEIN"/>
    <property type="match status" value="1"/>
</dbReference>
<dbReference type="EMBL" id="OX459125">
    <property type="protein sequence ID" value="CAI9114793.1"/>
    <property type="molecule type" value="Genomic_DNA"/>
</dbReference>
<organism evidence="2 3">
    <name type="scientific">Oldenlandia corymbosa var. corymbosa</name>
    <dbReference type="NCBI Taxonomy" id="529605"/>
    <lineage>
        <taxon>Eukaryota</taxon>
        <taxon>Viridiplantae</taxon>
        <taxon>Streptophyta</taxon>
        <taxon>Embryophyta</taxon>
        <taxon>Tracheophyta</taxon>
        <taxon>Spermatophyta</taxon>
        <taxon>Magnoliopsida</taxon>
        <taxon>eudicotyledons</taxon>
        <taxon>Gunneridae</taxon>
        <taxon>Pentapetalae</taxon>
        <taxon>asterids</taxon>
        <taxon>lamiids</taxon>
        <taxon>Gentianales</taxon>
        <taxon>Rubiaceae</taxon>
        <taxon>Rubioideae</taxon>
        <taxon>Spermacoceae</taxon>
        <taxon>Hedyotis-Oldenlandia complex</taxon>
        <taxon>Oldenlandia</taxon>
    </lineage>
</organism>
<accession>A0AAV1E6R1</accession>
<dbReference type="Gene3D" id="3.40.50.720">
    <property type="entry name" value="NAD(P)-binding Rossmann-like Domain"/>
    <property type="match status" value="2"/>
</dbReference>
<keyword evidence="3" id="KW-1185">Reference proteome</keyword>
<reference evidence="2" key="1">
    <citation type="submission" date="2023-03" db="EMBL/GenBank/DDBJ databases">
        <authorList>
            <person name="Julca I."/>
        </authorList>
    </citation>
    <scope>NUCLEOTIDE SEQUENCE</scope>
</reference>
<gene>
    <name evidence="2" type="ORF">OLC1_LOCUS21437</name>
</gene>
<proteinExistence type="predicted"/>
<dbReference type="GO" id="GO:0051287">
    <property type="term" value="F:NAD binding"/>
    <property type="evidence" value="ECO:0007669"/>
    <property type="project" value="InterPro"/>
</dbReference>
<dbReference type="GO" id="GO:0004617">
    <property type="term" value="F:phosphoglycerate dehydrogenase activity"/>
    <property type="evidence" value="ECO:0007669"/>
    <property type="project" value="TreeGrafter"/>
</dbReference>
<feature type="domain" description="D-isomer specific 2-hydroxyacid dehydrogenase NAD-binding" evidence="1">
    <location>
        <begin position="88"/>
        <end position="224"/>
    </location>
</feature>
<dbReference type="Pfam" id="PF02826">
    <property type="entry name" value="2-Hacid_dh_C"/>
    <property type="match status" value="1"/>
</dbReference>
<evidence type="ECO:0000259" key="1">
    <source>
        <dbReference type="Pfam" id="PF02826"/>
    </source>
</evidence>
<name>A0AAV1E6R1_OLDCO</name>
<evidence type="ECO:0000313" key="2">
    <source>
        <dbReference type="EMBL" id="CAI9114793.1"/>
    </source>
</evidence>
<sequence length="244" mass="26351">MYPIVRTMISAILSPAKATARVVNVTGDGTRTPTSNYRLHRHVYTSVPFTGIDTSAATKHGIKVAKIPGGATGNADSCVEMAMFLMLGLLRRQVFIMGLGSIGISLAKRLHPFGVKIIPTKRSWEEGPFDAKNSCNFEGGLVDVKGNHRDIHDFAREANIVVCCLGMNTETGAILVNIARGGLLDYQAVFRHLKSGRLGGLGMDVAWNEPFDPDDDILKFPNVVGEVALQLHSGKPLKGIEIVN</sequence>